<gene>
    <name evidence="1" type="ORF">PFISCL1PPCAC_23504</name>
</gene>
<organism evidence="1 2">
    <name type="scientific">Pristionchus fissidentatus</name>
    <dbReference type="NCBI Taxonomy" id="1538716"/>
    <lineage>
        <taxon>Eukaryota</taxon>
        <taxon>Metazoa</taxon>
        <taxon>Ecdysozoa</taxon>
        <taxon>Nematoda</taxon>
        <taxon>Chromadorea</taxon>
        <taxon>Rhabditida</taxon>
        <taxon>Rhabditina</taxon>
        <taxon>Diplogasteromorpha</taxon>
        <taxon>Diplogasteroidea</taxon>
        <taxon>Neodiplogasteridae</taxon>
        <taxon>Pristionchus</taxon>
    </lineage>
</organism>
<evidence type="ECO:0000313" key="2">
    <source>
        <dbReference type="Proteomes" id="UP001432322"/>
    </source>
</evidence>
<accession>A0AAV5WMF0</accession>
<reference evidence="1" key="1">
    <citation type="submission" date="2023-10" db="EMBL/GenBank/DDBJ databases">
        <title>Genome assembly of Pristionchus species.</title>
        <authorList>
            <person name="Yoshida K."/>
            <person name="Sommer R.J."/>
        </authorList>
    </citation>
    <scope>NUCLEOTIDE SEQUENCE</scope>
    <source>
        <strain evidence="1">RS5133</strain>
    </source>
</reference>
<keyword evidence="2" id="KW-1185">Reference proteome</keyword>
<dbReference type="Proteomes" id="UP001432322">
    <property type="component" value="Unassembled WGS sequence"/>
</dbReference>
<sequence>ISSHLSDMADLTTEFIDNWRKQASDITDDDGMRTVLSRSFDVLKNLCKEDWDASSLEYQLESMVVERGIAMKYDNKRNAHLRDFFYGLSESIQKTAELLISRQKRGTTAEIVEERIYEGPDEAEDVTVKQEIEQIEPSQPESNEHPLEETSNEFVNAKDERLLLDYHQDDHDEEVAGSSMDADMEASNNVDSILMGLITPRSRSDPRESIDTQSVQSSLLYQINRGKKMGERRTISCNHCTVNNIGLRNFMKHLSKVHNSTPVKSKISFKCACGFISGHYMGAHKHKNECDQPAFSLIPRWNKQLNQFE</sequence>
<proteinExistence type="predicted"/>
<comment type="caution">
    <text evidence="1">The sequence shown here is derived from an EMBL/GenBank/DDBJ whole genome shotgun (WGS) entry which is preliminary data.</text>
</comment>
<name>A0AAV5WMF0_9BILA</name>
<feature type="non-terminal residue" evidence="1">
    <location>
        <position position="1"/>
    </location>
</feature>
<protein>
    <submittedName>
        <fullName evidence="1">Uncharacterized protein</fullName>
    </submittedName>
</protein>
<dbReference type="EMBL" id="BTSY01000006">
    <property type="protein sequence ID" value="GMT32207.1"/>
    <property type="molecule type" value="Genomic_DNA"/>
</dbReference>
<evidence type="ECO:0000313" key="1">
    <source>
        <dbReference type="EMBL" id="GMT32207.1"/>
    </source>
</evidence>
<dbReference type="AlphaFoldDB" id="A0AAV5WMF0"/>